<comment type="caution">
    <text evidence="1">The sequence shown here is derived from an EMBL/GenBank/DDBJ whole genome shotgun (WGS) entry which is preliminary data.</text>
</comment>
<dbReference type="AlphaFoldDB" id="A0A6G0XMM9"/>
<evidence type="ECO:0000313" key="2">
    <source>
        <dbReference type="Proteomes" id="UP000481153"/>
    </source>
</evidence>
<accession>A0A6G0XMM9</accession>
<dbReference type="EMBL" id="VJMJ01000036">
    <property type="protein sequence ID" value="KAF0741719.1"/>
    <property type="molecule type" value="Genomic_DNA"/>
</dbReference>
<dbReference type="VEuPathDB" id="FungiDB:AeMF1_020861"/>
<proteinExistence type="predicted"/>
<evidence type="ECO:0000313" key="1">
    <source>
        <dbReference type="EMBL" id="KAF0741719.1"/>
    </source>
</evidence>
<gene>
    <name evidence="1" type="ORF">Ae201684_003384</name>
</gene>
<dbReference type="Proteomes" id="UP000481153">
    <property type="component" value="Unassembled WGS sequence"/>
</dbReference>
<sequence>MSTAAGLVSKRESWKDPMDVLDELEASGMLSPLSSLKVQWDDLERLIQATRTPNQTIDELIQSLEAIDFSDMLDAVEPQDDSDAEDDLITCENRSSVVSRSGHSFSEAFTMEDIQTMWGEEFTTNGFVEIPQRERLLVKTILINIVRILLPDIDSTYKAMSKTRLVQVFECANRILSRFLQ</sequence>
<organism evidence="1 2">
    <name type="scientific">Aphanomyces euteiches</name>
    <dbReference type="NCBI Taxonomy" id="100861"/>
    <lineage>
        <taxon>Eukaryota</taxon>
        <taxon>Sar</taxon>
        <taxon>Stramenopiles</taxon>
        <taxon>Oomycota</taxon>
        <taxon>Saprolegniomycetes</taxon>
        <taxon>Saprolegniales</taxon>
        <taxon>Verrucalvaceae</taxon>
        <taxon>Aphanomyces</taxon>
    </lineage>
</organism>
<reference evidence="1 2" key="1">
    <citation type="submission" date="2019-07" db="EMBL/GenBank/DDBJ databases">
        <title>Genomics analysis of Aphanomyces spp. identifies a new class of oomycete effector associated with host adaptation.</title>
        <authorList>
            <person name="Gaulin E."/>
        </authorList>
    </citation>
    <scope>NUCLEOTIDE SEQUENCE [LARGE SCALE GENOMIC DNA]</scope>
    <source>
        <strain evidence="1 2">ATCC 201684</strain>
    </source>
</reference>
<keyword evidence="2" id="KW-1185">Reference proteome</keyword>
<name>A0A6G0XMM9_9STRA</name>
<protein>
    <submittedName>
        <fullName evidence="1">Uncharacterized protein</fullName>
    </submittedName>
</protein>